<dbReference type="PANTHER" id="PTHR10775:SF185">
    <property type="entry name" value="OS08G0208400 PROTEIN"/>
    <property type="match status" value="1"/>
</dbReference>
<dbReference type="PANTHER" id="PTHR10775">
    <property type="entry name" value="OS08G0208400 PROTEIN"/>
    <property type="match status" value="1"/>
</dbReference>
<name>A0A397XIG9_BRACM</name>
<organism evidence="2 3">
    <name type="scientific">Brassica campestris</name>
    <name type="common">Field mustard</name>
    <dbReference type="NCBI Taxonomy" id="3711"/>
    <lineage>
        <taxon>Eukaryota</taxon>
        <taxon>Viridiplantae</taxon>
        <taxon>Streptophyta</taxon>
        <taxon>Embryophyta</taxon>
        <taxon>Tracheophyta</taxon>
        <taxon>Spermatophyta</taxon>
        <taxon>Magnoliopsida</taxon>
        <taxon>eudicotyledons</taxon>
        <taxon>Gunneridae</taxon>
        <taxon>Pentapetalae</taxon>
        <taxon>rosids</taxon>
        <taxon>malvids</taxon>
        <taxon>Brassicales</taxon>
        <taxon>Brassicaceae</taxon>
        <taxon>Brassiceae</taxon>
        <taxon>Brassica</taxon>
    </lineage>
</organism>
<dbReference type="EMBL" id="CM010637">
    <property type="protein sequence ID" value="RID40529.1"/>
    <property type="molecule type" value="Genomic_DNA"/>
</dbReference>
<dbReference type="Pfam" id="PF02992">
    <property type="entry name" value="Transposase_21"/>
    <property type="match status" value="1"/>
</dbReference>
<accession>A0A397XIG9</accession>
<dbReference type="AlphaFoldDB" id="A0A397XIG9"/>
<reference evidence="2 3" key="1">
    <citation type="submission" date="2018-06" db="EMBL/GenBank/DDBJ databases">
        <title>WGS assembly of Brassica rapa FPsc.</title>
        <authorList>
            <person name="Bowman J."/>
            <person name="Kohchi T."/>
            <person name="Yamato K."/>
            <person name="Jenkins J."/>
            <person name="Shu S."/>
            <person name="Ishizaki K."/>
            <person name="Yamaoka S."/>
            <person name="Nishihama R."/>
            <person name="Nakamura Y."/>
            <person name="Berger F."/>
            <person name="Adam C."/>
            <person name="Aki S."/>
            <person name="Althoff F."/>
            <person name="Araki T."/>
            <person name="Arteaga-Vazquez M."/>
            <person name="Balasubrmanian S."/>
            <person name="Bauer D."/>
            <person name="Boehm C."/>
            <person name="Briginshaw L."/>
            <person name="Caballero-Perez J."/>
            <person name="Catarino B."/>
            <person name="Chen F."/>
            <person name="Chiyoda S."/>
            <person name="Chovatia M."/>
            <person name="Davies K."/>
            <person name="Delmans M."/>
            <person name="Demura T."/>
            <person name="Dierschke T."/>
            <person name="Dolan L."/>
            <person name="Dorantes-Acosta A."/>
            <person name="Eklund D."/>
            <person name="Florent S."/>
            <person name="Flores-Sandoval E."/>
            <person name="Fujiyama A."/>
            <person name="Fukuzawa H."/>
            <person name="Galik B."/>
            <person name="Grimanelli D."/>
            <person name="Grimwood J."/>
            <person name="Grossniklaus U."/>
            <person name="Hamada T."/>
            <person name="Haseloff J."/>
            <person name="Hetherington A."/>
            <person name="Higo A."/>
            <person name="Hirakawa Y."/>
            <person name="Hundley H."/>
            <person name="Ikeda Y."/>
            <person name="Inoue K."/>
            <person name="Inoue S."/>
            <person name="Ishida S."/>
            <person name="Jia Q."/>
            <person name="Kakita M."/>
            <person name="Kanazawa T."/>
            <person name="Kawai Y."/>
            <person name="Kawashima T."/>
            <person name="Kennedy M."/>
            <person name="Kinose K."/>
            <person name="Kinoshita T."/>
            <person name="Kohara Y."/>
            <person name="Koide E."/>
            <person name="Komatsu K."/>
            <person name="Kopischke S."/>
            <person name="Kubo M."/>
            <person name="Kyozuka J."/>
            <person name="Lagercrantz U."/>
            <person name="Lin S."/>
            <person name="Lindquist E."/>
            <person name="Lipzen A."/>
            <person name="Lu C."/>
            <person name="Luna E."/>
            <person name="Martienssen R."/>
            <person name="Minamino N."/>
            <person name="Mizutani M."/>
            <person name="Mizutani M."/>
            <person name="Mochizuki N."/>
            <person name="Monte I."/>
            <person name="Mosher R."/>
            <person name="Nagasaki H."/>
            <person name="Nakagami H."/>
            <person name="Naramoto S."/>
            <person name="Nishitani K."/>
            <person name="Ohtani M."/>
            <person name="Okamoto T."/>
            <person name="Okumura M."/>
            <person name="Phillips J."/>
            <person name="Pollak B."/>
            <person name="Reinders A."/>
            <person name="Roevekamp M."/>
            <person name="Sano R."/>
            <person name="Sawa S."/>
            <person name="Schmid M."/>
            <person name="Shirakawa M."/>
            <person name="Solano R."/>
            <person name="Spunde A."/>
            <person name="Suetsugu N."/>
            <person name="Sugano S."/>
            <person name="Sugiyama A."/>
            <person name="Sun R."/>
            <person name="Suzuki Y."/>
            <person name="Takenaka M."/>
            <person name="Takezawa D."/>
            <person name="Tomogane H."/>
            <person name="Tsuzuki M."/>
            <person name="Ueda T."/>
            <person name="Umeda M."/>
            <person name="Ward J."/>
            <person name="Watanabe Y."/>
            <person name="Yazaki K."/>
            <person name="Yokoyama R."/>
            <person name="Yoshitake Y."/>
            <person name="Yotsui I."/>
            <person name="Zachgo S."/>
            <person name="Schmutz J."/>
        </authorList>
    </citation>
    <scope>NUCLEOTIDE SEQUENCE [LARGE SCALE GENOMIC DNA]</scope>
    <source>
        <strain evidence="3">cv. B-3</strain>
    </source>
</reference>
<feature type="domain" description="Transposase-associated" evidence="1">
    <location>
        <begin position="10"/>
        <end position="68"/>
    </location>
</feature>
<protein>
    <recommendedName>
        <fullName evidence="1">Transposase-associated domain-containing protein</fullName>
    </recommendedName>
</protein>
<evidence type="ECO:0000259" key="1">
    <source>
        <dbReference type="Pfam" id="PF13963"/>
    </source>
</evidence>
<dbReference type="Proteomes" id="UP000264353">
    <property type="component" value="Chromosome A10"/>
</dbReference>
<evidence type="ECO:0000313" key="2">
    <source>
        <dbReference type="EMBL" id="RID40529.1"/>
    </source>
</evidence>
<sequence>MKEGCLDIKASTEYEEGACAFVYASAKRLGNRLQMFCPCIDCRNVFHKTISTVLDHLVVKGMYQKYKRNACWKSSNKDGEQPEVIGSEEELQFKKKLEDAKTPLYPECTNCTKVAAIMGLYRIKVKSAISENYFDQLLSMVHDMLPNGNVLPTPTSEIKKFLKIFSFGYDVIHACKNDCILYWKEYEEMSSCPRCGASRWEVDKHSGETKNGIPAKILRSDMMSKNLQRHFCNASGDGTMRHPVDSLTWAQVNARWPLFAAEPRNLRLGISTDRMNLFSIPNTKYRTWPKTYLPPAAYWLSKEQKKRFCKRLSEFRRPDGYCANIANSV</sequence>
<dbReference type="InterPro" id="IPR004242">
    <property type="entry name" value="Transposase_21"/>
</dbReference>
<dbReference type="InterPro" id="IPR029480">
    <property type="entry name" value="Transpos_assoc"/>
</dbReference>
<proteinExistence type="predicted"/>
<gene>
    <name evidence="2" type="ORF">BRARA_J00566</name>
</gene>
<evidence type="ECO:0000313" key="3">
    <source>
        <dbReference type="Proteomes" id="UP000264353"/>
    </source>
</evidence>
<dbReference type="Pfam" id="PF13963">
    <property type="entry name" value="Transpos_assoc"/>
    <property type="match status" value="1"/>
</dbReference>